<keyword evidence="2" id="KW-1185">Reference proteome</keyword>
<name>A0A6A5C4X6_NAEFO</name>
<dbReference type="VEuPathDB" id="AmoebaDB:FDP41_011703"/>
<evidence type="ECO:0000313" key="1">
    <source>
        <dbReference type="EMBL" id="KAF0981842.1"/>
    </source>
</evidence>
<dbReference type="EMBL" id="VFQX01000012">
    <property type="protein sequence ID" value="KAF0981842.1"/>
    <property type="molecule type" value="Genomic_DNA"/>
</dbReference>
<dbReference type="AlphaFoldDB" id="A0A6A5C4X6"/>
<reference evidence="1 2" key="1">
    <citation type="journal article" date="2019" name="Sci. Rep.">
        <title>Nanopore sequencing improves the draft genome of the human pathogenic amoeba Naegleria fowleri.</title>
        <authorList>
            <person name="Liechti N."/>
            <person name="Schurch N."/>
            <person name="Bruggmann R."/>
            <person name="Wittwer M."/>
        </authorList>
    </citation>
    <scope>NUCLEOTIDE SEQUENCE [LARGE SCALE GENOMIC DNA]</scope>
    <source>
        <strain evidence="1 2">ATCC 30894</strain>
    </source>
</reference>
<dbReference type="GeneID" id="68118918"/>
<protein>
    <submittedName>
        <fullName evidence="1">Uncharacterized protein</fullName>
    </submittedName>
</protein>
<dbReference type="RefSeq" id="XP_044566555.1">
    <property type="nucleotide sequence ID" value="XM_044702142.1"/>
</dbReference>
<accession>A0A6A5C4X6</accession>
<dbReference type="VEuPathDB" id="AmoebaDB:NfTy_021020"/>
<comment type="caution">
    <text evidence="1">The sequence shown here is derived from an EMBL/GenBank/DDBJ whole genome shotgun (WGS) entry which is preliminary data.</text>
</comment>
<evidence type="ECO:0000313" key="2">
    <source>
        <dbReference type="Proteomes" id="UP000444721"/>
    </source>
</evidence>
<gene>
    <name evidence="1" type="ORF">FDP41_011703</name>
</gene>
<organism evidence="1 2">
    <name type="scientific">Naegleria fowleri</name>
    <name type="common">Brain eating amoeba</name>
    <dbReference type="NCBI Taxonomy" id="5763"/>
    <lineage>
        <taxon>Eukaryota</taxon>
        <taxon>Discoba</taxon>
        <taxon>Heterolobosea</taxon>
        <taxon>Tetramitia</taxon>
        <taxon>Eutetramitia</taxon>
        <taxon>Vahlkampfiidae</taxon>
        <taxon>Naegleria</taxon>
    </lineage>
</organism>
<sequence length="276" mass="31050">MEERYAGILQSCQQSSISPVKFVPKQGSGAVFAFTSPDRLQMDFTVHHDLVGTALKIEIGFDKEGQEKRFLKVPYYISPHSVVRFIVDLSYNDYLSVLRGEMFVKVSSLPNPDGHLRAQVLCNLGKANGCSLPKPIAKVDRCAVSSSTMDIYTDFEKTKSMWTYGVYQHPQDSAKAYLNTSYVVPEDCGTSSLRVGFQRGYLYMNRVDKNAARVDFTQYKYLEFIVKSLTGAVKLVLYLSETVNNVLVDLPAIAKLPAKQTFGIRVLRFHTRQKNG</sequence>
<proteinExistence type="predicted"/>
<dbReference type="Proteomes" id="UP000444721">
    <property type="component" value="Unassembled WGS sequence"/>
</dbReference>